<gene>
    <name evidence="1" type="ORF">SDC9_178923</name>
</gene>
<reference evidence="1" key="1">
    <citation type="submission" date="2019-08" db="EMBL/GenBank/DDBJ databases">
        <authorList>
            <person name="Kucharzyk K."/>
            <person name="Murdoch R.W."/>
            <person name="Higgins S."/>
            <person name="Loffler F."/>
        </authorList>
    </citation>
    <scope>NUCLEOTIDE SEQUENCE</scope>
</reference>
<proteinExistence type="predicted"/>
<dbReference type="EMBL" id="VSSQ01082971">
    <property type="protein sequence ID" value="MPN31449.1"/>
    <property type="molecule type" value="Genomic_DNA"/>
</dbReference>
<comment type="caution">
    <text evidence="1">The sequence shown here is derived from an EMBL/GenBank/DDBJ whole genome shotgun (WGS) entry which is preliminary data.</text>
</comment>
<organism evidence="1">
    <name type="scientific">bioreactor metagenome</name>
    <dbReference type="NCBI Taxonomy" id="1076179"/>
    <lineage>
        <taxon>unclassified sequences</taxon>
        <taxon>metagenomes</taxon>
        <taxon>ecological metagenomes</taxon>
    </lineage>
</organism>
<name>A0A645H0E0_9ZZZZ</name>
<protein>
    <submittedName>
        <fullName evidence="1">Uncharacterized protein</fullName>
    </submittedName>
</protein>
<sequence length="51" mass="5475">MNSPPGIFNLRSPFCQLCLMLSAAQDVSPAIAGMVEFIDSSYPQLRNSSVA</sequence>
<dbReference type="AlphaFoldDB" id="A0A645H0E0"/>
<accession>A0A645H0E0</accession>
<evidence type="ECO:0000313" key="1">
    <source>
        <dbReference type="EMBL" id="MPN31449.1"/>
    </source>
</evidence>